<comment type="caution">
    <text evidence="1">The sequence shown here is derived from an EMBL/GenBank/DDBJ whole genome shotgun (WGS) entry which is preliminary data.</text>
</comment>
<accession>A0ABQ1M8I7</accession>
<keyword evidence="2" id="KW-1185">Reference proteome</keyword>
<sequence length="129" mass="14841">METITKPKTEIDPEILEQIVSDEAVEKQVIVKCSFKNGPMEQLIRIWNSTFLIPTGDSHKSKLLNIDNITFFPMWTVIKPFELFQFTLIFEGLSKDCKSFDLIEEIPQSGGFSVLGIPRNQTDVYHVEF</sequence>
<evidence type="ECO:0008006" key="3">
    <source>
        <dbReference type="Google" id="ProtNLM"/>
    </source>
</evidence>
<organism evidence="1 2">
    <name type="scientific">Belliella aquatica</name>
    <dbReference type="NCBI Taxonomy" id="1323734"/>
    <lineage>
        <taxon>Bacteria</taxon>
        <taxon>Pseudomonadati</taxon>
        <taxon>Bacteroidota</taxon>
        <taxon>Cytophagia</taxon>
        <taxon>Cytophagales</taxon>
        <taxon>Cyclobacteriaceae</taxon>
        <taxon>Belliella</taxon>
    </lineage>
</organism>
<evidence type="ECO:0000313" key="2">
    <source>
        <dbReference type="Proteomes" id="UP000635885"/>
    </source>
</evidence>
<reference evidence="2" key="1">
    <citation type="journal article" date="2019" name="Int. J. Syst. Evol. Microbiol.">
        <title>The Global Catalogue of Microorganisms (GCM) 10K type strain sequencing project: providing services to taxonomists for standard genome sequencing and annotation.</title>
        <authorList>
            <consortium name="The Broad Institute Genomics Platform"/>
            <consortium name="The Broad Institute Genome Sequencing Center for Infectious Disease"/>
            <person name="Wu L."/>
            <person name="Ma J."/>
        </authorList>
    </citation>
    <scope>NUCLEOTIDE SEQUENCE [LARGE SCALE GENOMIC DNA]</scope>
    <source>
        <strain evidence="2">CGMCC 1.12479</strain>
    </source>
</reference>
<dbReference type="EMBL" id="BMFD01000004">
    <property type="protein sequence ID" value="GGC36205.1"/>
    <property type="molecule type" value="Genomic_DNA"/>
</dbReference>
<proteinExistence type="predicted"/>
<name>A0ABQ1M8I7_9BACT</name>
<protein>
    <recommendedName>
        <fullName evidence="3">DUF4283 domain-containing protein</fullName>
    </recommendedName>
</protein>
<evidence type="ECO:0000313" key="1">
    <source>
        <dbReference type="EMBL" id="GGC36205.1"/>
    </source>
</evidence>
<gene>
    <name evidence="1" type="ORF">GCM10010993_13870</name>
</gene>
<dbReference type="RefSeq" id="WP_188441112.1">
    <property type="nucleotide sequence ID" value="NZ_BMFD01000004.1"/>
</dbReference>
<dbReference type="Proteomes" id="UP000635885">
    <property type="component" value="Unassembled WGS sequence"/>
</dbReference>